<comment type="caution">
    <text evidence="2">The sequence shown here is derived from an EMBL/GenBank/DDBJ whole genome shotgun (WGS) entry which is preliminary data.</text>
</comment>
<evidence type="ECO:0000313" key="3">
    <source>
        <dbReference type="Proteomes" id="UP001189429"/>
    </source>
</evidence>
<feature type="region of interest" description="Disordered" evidence="1">
    <location>
        <begin position="108"/>
        <end position="156"/>
    </location>
</feature>
<evidence type="ECO:0000256" key="1">
    <source>
        <dbReference type="SAM" id="MobiDB-lite"/>
    </source>
</evidence>
<proteinExistence type="predicted"/>
<protein>
    <submittedName>
        <fullName evidence="2">Uncharacterized protein</fullName>
    </submittedName>
</protein>
<gene>
    <name evidence="2" type="ORF">PCOR1329_LOCUS22385</name>
</gene>
<dbReference type="EMBL" id="CAUYUJ010007475">
    <property type="protein sequence ID" value="CAK0820872.1"/>
    <property type="molecule type" value="Genomic_DNA"/>
</dbReference>
<evidence type="ECO:0000313" key="2">
    <source>
        <dbReference type="EMBL" id="CAK0820872.1"/>
    </source>
</evidence>
<sequence length="177" mass="20090">LLRRWLLVQQLVQAAPKNVAFPRQCCHRSETERGPTRQAALSRNCGNNERLVFAVRQTLYISSPQGLCRGTRSENLCRARSSLPEMGYPGSCGHGGQKTGVARVVARLPDPSVARRKRRKKRKRDRRRRRRRREWRAPAWRARAQTRSEQQKTTARISAGAKLEIGKILLLCIAAGG</sequence>
<feature type="non-terminal residue" evidence="2">
    <location>
        <position position="1"/>
    </location>
</feature>
<keyword evidence="3" id="KW-1185">Reference proteome</keyword>
<reference evidence="2" key="1">
    <citation type="submission" date="2023-10" db="EMBL/GenBank/DDBJ databases">
        <authorList>
            <person name="Chen Y."/>
            <person name="Shah S."/>
            <person name="Dougan E. K."/>
            <person name="Thang M."/>
            <person name="Chan C."/>
        </authorList>
    </citation>
    <scope>NUCLEOTIDE SEQUENCE [LARGE SCALE GENOMIC DNA]</scope>
</reference>
<organism evidence="2 3">
    <name type="scientific">Prorocentrum cordatum</name>
    <dbReference type="NCBI Taxonomy" id="2364126"/>
    <lineage>
        <taxon>Eukaryota</taxon>
        <taxon>Sar</taxon>
        <taxon>Alveolata</taxon>
        <taxon>Dinophyceae</taxon>
        <taxon>Prorocentrales</taxon>
        <taxon>Prorocentraceae</taxon>
        <taxon>Prorocentrum</taxon>
    </lineage>
</organism>
<accession>A0ABN9RPD6</accession>
<feature type="compositionally biased region" description="Polar residues" evidence="1">
    <location>
        <begin position="145"/>
        <end position="156"/>
    </location>
</feature>
<feature type="compositionally biased region" description="Basic residues" evidence="1">
    <location>
        <begin position="114"/>
        <end position="134"/>
    </location>
</feature>
<dbReference type="Proteomes" id="UP001189429">
    <property type="component" value="Unassembled WGS sequence"/>
</dbReference>
<name>A0ABN9RPD6_9DINO</name>